<proteinExistence type="inferred from homology"/>
<evidence type="ECO:0000256" key="6">
    <source>
        <dbReference type="PROSITE-ProRule" id="PRU01016"/>
    </source>
</evidence>
<organism evidence="8 9">
    <name type="scientific">Streptomyces monticola</name>
    <dbReference type="NCBI Taxonomy" id="2666263"/>
    <lineage>
        <taxon>Bacteria</taxon>
        <taxon>Bacillati</taxon>
        <taxon>Actinomycetota</taxon>
        <taxon>Actinomycetes</taxon>
        <taxon>Kitasatosporales</taxon>
        <taxon>Streptomycetaceae</taxon>
        <taxon>Streptomyces</taxon>
    </lineage>
</organism>
<dbReference type="GO" id="GO:0003886">
    <property type="term" value="F:DNA (cytosine-5-)-methyltransferase activity"/>
    <property type="evidence" value="ECO:0007669"/>
    <property type="project" value="UniProtKB-EC"/>
</dbReference>
<dbReference type="PANTHER" id="PTHR10629">
    <property type="entry name" value="CYTOSINE-SPECIFIC METHYLTRANSFERASE"/>
    <property type="match status" value="1"/>
</dbReference>
<feature type="active site" evidence="6">
    <location>
        <position position="56"/>
    </location>
</feature>
<dbReference type="GO" id="GO:0032259">
    <property type="term" value="P:methylation"/>
    <property type="evidence" value="ECO:0007669"/>
    <property type="project" value="UniProtKB-KW"/>
</dbReference>
<dbReference type="Proteomes" id="UP001596523">
    <property type="component" value="Unassembled WGS sequence"/>
</dbReference>
<dbReference type="InterPro" id="IPR018117">
    <property type="entry name" value="C5_DNA_meth_AS"/>
</dbReference>
<keyword evidence="5" id="KW-0680">Restriction system</keyword>
<accession>A0ABW2JBW6</accession>
<dbReference type="EMBL" id="JBHTCF010000001">
    <property type="protein sequence ID" value="MFC7303212.1"/>
    <property type="molecule type" value="Genomic_DNA"/>
</dbReference>
<comment type="similarity">
    <text evidence="6">Belongs to the class I-like SAM-binding methyltransferase superfamily. C5-methyltransferase family.</text>
</comment>
<dbReference type="InterPro" id="IPR029063">
    <property type="entry name" value="SAM-dependent_MTases_sf"/>
</dbReference>
<evidence type="ECO:0000313" key="8">
    <source>
        <dbReference type="EMBL" id="MFC7303212.1"/>
    </source>
</evidence>
<dbReference type="Pfam" id="PF00145">
    <property type="entry name" value="DNA_methylase"/>
    <property type="match status" value="1"/>
</dbReference>
<evidence type="ECO:0000256" key="4">
    <source>
        <dbReference type="ARBA" id="ARBA00022691"/>
    </source>
</evidence>
<evidence type="ECO:0000313" key="9">
    <source>
        <dbReference type="Proteomes" id="UP001596523"/>
    </source>
</evidence>
<dbReference type="PROSITE" id="PS51679">
    <property type="entry name" value="SAM_MT_C5"/>
    <property type="match status" value="1"/>
</dbReference>
<dbReference type="InterPro" id="IPR050390">
    <property type="entry name" value="C5-Methyltransferase"/>
</dbReference>
<dbReference type="PANTHER" id="PTHR10629:SF52">
    <property type="entry name" value="DNA (CYTOSINE-5)-METHYLTRANSFERASE 1"/>
    <property type="match status" value="1"/>
</dbReference>
<comment type="caution">
    <text evidence="8">The sequence shown here is derived from an EMBL/GenBank/DDBJ whole genome shotgun (WGS) entry which is preliminary data.</text>
</comment>
<evidence type="ECO:0000256" key="5">
    <source>
        <dbReference type="ARBA" id="ARBA00022747"/>
    </source>
</evidence>
<name>A0ABW2JBW6_9ACTN</name>
<dbReference type="PRINTS" id="PR00105">
    <property type="entry name" value="C5METTRFRASE"/>
</dbReference>
<keyword evidence="2 6" id="KW-0489">Methyltransferase</keyword>
<dbReference type="InterPro" id="IPR001525">
    <property type="entry name" value="C5_MeTfrase"/>
</dbReference>
<gene>
    <name evidence="8" type="ORF">ACFQVC_03140</name>
</gene>
<dbReference type="Gene3D" id="3.40.50.150">
    <property type="entry name" value="Vaccinia Virus protein VP39"/>
    <property type="match status" value="1"/>
</dbReference>
<keyword evidence="3 6" id="KW-0808">Transferase</keyword>
<evidence type="ECO:0000256" key="2">
    <source>
        <dbReference type="ARBA" id="ARBA00022603"/>
    </source>
</evidence>
<evidence type="ECO:0000256" key="1">
    <source>
        <dbReference type="ARBA" id="ARBA00011975"/>
    </source>
</evidence>
<keyword evidence="9" id="KW-1185">Reference proteome</keyword>
<dbReference type="EC" id="2.1.1.37" evidence="1"/>
<dbReference type="PROSITE" id="PS00094">
    <property type="entry name" value="C5_MTASE_1"/>
    <property type="match status" value="1"/>
</dbReference>
<protein>
    <recommendedName>
        <fullName evidence="1">DNA (cytosine-5-)-methyltransferase</fullName>
        <ecNumber evidence="1">2.1.1.37</ecNumber>
    </recommendedName>
</protein>
<keyword evidence="4 6" id="KW-0949">S-adenosyl-L-methionine</keyword>
<evidence type="ECO:0000256" key="7">
    <source>
        <dbReference type="SAM" id="MobiDB-lite"/>
    </source>
</evidence>
<evidence type="ECO:0000256" key="3">
    <source>
        <dbReference type="ARBA" id="ARBA00022679"/>
    </source>
</evidence>
<reference evidence="9" key="1">
    <citation type="journal article" date="2019" name="Int. J. Syst. Evol. Microbiol.">
        <title>The Global Catalogue of Microorganisms (GCM) 10K type strain sequencing project: providing services to taxonomists for standard genome sequencing and annotation.</title>
        <authorList>
            <consortium name="The Broad Institute Genomics Platform"/>
            <consortium name="The Broad Institute Genome Sequencing Center for Infectious Disease"/>
            <person name="Wu L."/>
            <person name="Ma J."/>
        </authorList>
    </citation>
    <scope>NUCLEOTIDE SEQUENCE [LARGE SCALE GENOMIC DNA]</scope>
    <source>
        <strain evidence="9">SYNS20</strain>
    </source>
</reference>
<sequence>MQSVLGGRIAWHVENDPRAQQVLARHWPGVPNLGDLRTMDWSRVEPVDVLTAGIPCQDLSLAGPRTGLAGTRSGLWRHVATAISHLNPNLVVLENVRGLLSTRAGTDSLRALEHCTPCVGDPVEEPGMRALGAVLADLAERGRDAQWGLFRASDVGAPHQRARVFVLAWRPSTPVERHGSRTRTCSGRRGCVPAAHSQSQRRCQGFTEPEARQRQPHSRLHGGGTDCPHINRGCGSRRTRASAADPDLLRRQRRCGHHIETQRRREPPHRHHSPREWWAPYLPAIRRWEHITGRAAPSPTVPGTRRLSAELVEWMMGLPEGWVTHTEGLSRAAQLRLLGNSVVPQQAAHAVGLLLKASAEPTEQPPIGDGAAGATP</sequence>
<dbReference type="SUPFAM" id="SSF53335">
    <property type="entry name" value="S-adenosyl-L-methionine-dependent methyltransferases"/>
    <property type="match status" value="1"/>
</dbReference>
<feature type="region of interest" description="Disordered" evidence="7">
    <location>
        <begin position="200"/>
        <end position="243"/>
    </location>
</feature>